<reference evidence="4 5" key="1">
    <citation type="submission" date="2018-05" db="EMBL/GenBank/DDBJ databases">
        <title>Marinifilum breve JC075T sp. nov., a marine bacterium isolated from Yongle Blue Hole in the South China Sea.</title>
        <authorList>
            <person name="Fu T."/>
        </authorList>
    </citation>
    <scope>NUCLEOTIDE SEQUENCE [LARGE SCALE GENOMIC DNA]</scope>
    <source>
        <strain evidence="4 5">JC075</strain>
    </source>
</reference>
<evidence type="ECO:0000313" key="5">
    <source>
        <dbReference type="Proteomes" id="UP000248079"/>
    </source>
</evidence>
<accession>A0A2V3ZYI1</accession>
<sequence>MRYLKGISYLLLGMLIFVGCKEKVKEKEYVRAVKVFKTAVGTSNKNATTVPASINEKRETKLAFRVKGPLVKLNDVIGDYVQKGQVIAKVDPRDYKIAVESTQAAYKLASAEYKRYKTLLEKESVSASTYDQMESNYTAAKTAYESAKNALEDTELKAPFSGYISDVFVNNYEEVNPGQAIVSFIDLSKFEVKAWISLEDLSKINDNTQYACLIDLGNQKIRVAGNLKEVGHKTSMSKQSYPISILIDAPDNVSLRAGMTTHLEIIDTDNISSSLEIPITSIYSKKNKTYVWLFNESTNTVSSKEVLRGKIVGDDMIQIKKGLNGGENIVCSGVNFLSEGTKVKKYKGFSKTNVGNKL</sequence>
<evidence type="ECO:0000256" key="2">
    <source>
        <dbReference type="SAM" id="Coils"/>
    </source>
</evidence>
<dbReference type="OrthoDB" id="9784685at2"/>
<comment type="similarity">
    <text evidence="1">Belongs to the membrane fusion protein (MFP) (TC 8.A.1) family.</text>
</comment>
<dbReference type="SUPFAM" id="SSF111369">
    <property type="entry name" value="HlyD-like secretion proteins"/>
    <property type="match status" value="1"/>
</dbReference>
<dbReference type="GO" id="GO:1990281">
    <property type="term" value="C:efflux pump complex"/>
    <property type="evidence" value="ECO:0007669"/>
    <property type="project" value="TreeGrafter"/>
</dbReference>
<comment type="caution">
    <text evidence="4">The sequence shown here is derived from an EMBL/GenBank/DDBJ whole genome shotgun (WGS) entry which is preliminary data.</text>
</comment>
<keyword evidence="2" id="KW-0175">Coiled coil</keyword>
<dbReference type="PROSITE" id="PS51257">
    <property type="entry name" value="PROKAR_LIPOPROTEIN"/>
    <property type="match status" value="1"/>
</dbReference>
<proteinExistence type="inferred from homology"/>
<dbReference type="RefSeq" id="WP_110360524.1">
    <property type="nucleotide sequence ID" value="NZ_QFLI01000003.1"/>
</dbReference>
<name>A0A2V3ZYI1_9BACT</name>
<dbReference type="Gene3D" id="2.40.30.170">
    <property type="match status" value="1"/>
</dbReference>
<dbReference type="GO" id="GO:0015562">
    <property type="term" value="F:efflux transmembrane transporter activity"/>
    <property type="evidence" value="ECO:0007669"/>
    <property type="project" value="TreeGrafter"/>
</dbReference>
<dbReference type="Proteomes" id="UP000248079">
    <property type="component" value="Unassembled WGS sequence"/>
</dbReference>
<feature type="domain" description="Multidrug resistance protein MdtA-like barrel-sandwich hybrid" evidence="3">
    <location>
        <begin position="63"/>
        <end position="180"/>
    </location>
</feature>
<dbReference type="InterPro" id="IPR058625">
    <property type="entry name" value="MdtA-like_BSH"/>
</dbReference>
<dbReference type="Pfam" id="PF25917">
    <property type="entry name" value="BSH_RND"/>
    <property type="match status" value="1"/>
</dbReference>
<dbReference type="PANTHER" id="PTHR30469:SF20">
    <property type="entry name" value="EFFLUX RND TRANSPORTER PERIPLASMIC ADAPTOR SUBUNIT"/>
    <property type="match status" value="1"/>
</dbReference>
<evidence type="ECO:0000313" key="4">
    <source>
        <dbReference type="EMBL" id="PXY01715.1"/>
    </source>
</evidence>
<dbReference type="PANTHER" id="PTHR30469">
    <property type="entry name" value="MULTIDRUG RESISTANCE PROTEIN MDTA"/>
    <property type="match status" value="1"/>
</dbReference>
<protein>
    <recommendedName>
        <fullName evidence="3">Multidrug resistance protein MdtA-like barrel-sandwich hybrid domain-containing protein</fullName>
    </recommendedName>
</protein>
<dbReference type="InterPro" id="IPR006143">
    <property type="entry name" value="RND_pump_MFP"/>
</dbReference>
<evidence type="ECO:0000259" key="3">
    <source>
        <dbReference type="Pfam" id="PF25917"/>
    </source>
</evidence>
<dbReference type="Gene3D" id="2.40.420.20">
    <property type="match status" value="1"/>
</dbReference>
<dbReference type="Gene3D" id="2.40.50.100">
    <property type="match status" value="1"/>
</dbReference>
<dbReference type="Gene3D" id="1.10.287.470">
    <property type="entry name" value="Helix hairpin bin"/>
    <property type="match status" value="1"/>
</dbReference>
<dbReference type="NCBIfam" id="TIGR01730">
    <property type="entry name" value="RND_mfp"/>
    <property type="match status" value="1"/>
</dbReference>
<evidence type="ECO:0000256" key="1">
    <source>
        <dbReference type="ARBA" id="ARBA00009477"/>
    </source>
</evidence>
<keyword evidence="5" id="KW-1185">Reference proteome</keyword>
<organism evidence="4 5">
    <name type="scientific">Marinifilum breve</name>
    <dbReference type="NCBI Taxonomy" id="2184082"/>
    <lineage>
        <taxon>Bacteria</taxon>
        <taxon>Pseudomonadati</taxon>
        <taxon>Bacteroidota</taxon>
        <taxon>Bacteroidia</taxon>
        <taxon>Marinilabiliales</taxon>
        <taxon>Marinifilaceae</taxon>
    </lineage>
</organism>
<dbReference type="AlphaFoldDB" id="A0A2V3ZYI1"/>
<dbReference type="EMBL" id="QFLI01000003">
    <property type="protein sequence ID" value="PXY01715.1"/>
    <property type="molecule type" value="Genomic_DNA"/>
</dbReference>
<gene>
    <name evidence="4" type="ORF">DF185_09615</name>
</gene>
<feature type="coiled-coil region" evidence="2">
    <location>
        <begin position="130"/>
        <end position="157"/>
    </location>
</feature>